<feature type="non-terminal residue" evidence="2">
    <location>
        <position position="49"/>
    </location>
</feature>
<proteinExistence type="predicted"/>
<organism evidence="2">
    <name type="scientific">marine sediment metagenome</name>
    <dbReference type="NCBI Taxonomy" id="412755"/>
    <lineage>
        <taxon>unclassified sequences</taxon>
        <taxon>metagenomes</taxon>
        <taxon>ecological metagenomes</taxon>
    </lineage>
</organism>
<dbReference type="AlphaFoldDB" id="X1NCC9"/>
<protein>
    <submittedName>
        <fullName evidence="2">Uncharacterized protein</fullName>
    </submittedName>
</protein>
<feature type="region of interest" description="Disordered" evidence="1">
    <location>
        <begin position="1"/>
        <end position="21"/>
    </location>
</feature>
<name>X1NCC9_9ZZZZ</name>
<reference evidence="2" key="1">
    <citation type="journal article" date="2014" name="Front. Microbiol.">
        <title>High frequency of phylogenetically diverse reductive dehalogenase-homologous genes in deep subseafloor sedimentary metagenomes.</title>
        <authorList>
            <person name="Kawai M."/>
            <person name="Futagami T."/>
            <person name="Toyoda A."/>
            <person name="Takaki Y."/>
            <person name="Nishi S."/>
            <person name="Hori S."/>
            <person name="Arai W."/>
            <person name="Tsubouchi T."/>
            <person name="Morono Y."/>
            <person name="Uchiyama I."/>
            <person name="Ito T."/>
            <person name="Fujiyama A."/>
            <person name="Inagaki F."/>
            <person name="Takami H."/>
        </authorList>
    </citation>
    <scope>NUCLEOTIDE SEQUENCE</scope>
    <source>
        <strain evidence="2">Expedition CK06-06</strain>
    </source>
</reference>
<comment type="caution">
    <text evidence="2">The sequence shown here is derived from an EMBL/GenBank/DDBJ whole genome shotgun (WGS) entry which is preliminary data.</text>
</comment>
<evidence type="ECO:0000256" key="1">
    <source>
        <dbReference type="SAM" id="MobiDB-lite"/>
    </source>
</evidence>
<evidence type="ECO:0000313" key="2">
    <source>
        <dbReference type="EMBL" id="GAI24450.1"/>
    </source>
</evidence>
<sequence length="49" mass="5719">MSFDRIASVLDLPGDEEPTREQFEKARHYLYRSMDMLEMLAMESGLPPD</sequence>
<gene>
    <name evidence="2" type="ORF">S06H3_31806</name>
</gene>
<dbReference type="EMBL" id="BARV01018856">
    <property type="protein sequence ID" value="GAI24450.1"/>
    <property type="molecule type" value="Genomic_DNA"/>
</dbReference>
<accession>X1NCC9</accession>